<dbReference type="InterPro" id="IPR036250">
    <property type="entry name" value="AcylCo_DH-like_C"/>
</dbReference>
<dbReference type="OrthoDB" id="434771at2759"/>
<sequence length="222" mass="24596">MGKTDRDAPVYLQQSMFVVEMNTPGIRIARHLTVFGYDDNPHGHCEVIFDNVKVPKENLIKGEGMGFEIAQGRLGPGRIHHCMRLIGMSERALHLMKNRALTRQTFGKATANHSNIRQDIAVSRMEIEQARLLTLQAAALIDKLGNKHPKTRQYVSMIKVVAPQTACQVLDRAIQVFGGAGVSQDTELAHLWASARSLRIADGPDDVHKEVIGRGELAFAKL</sequence>
<keyword evidence="4" id="KW-0560">Oxidoreductase</keyword>
<dbReference type="InterPro" id="IPR050741">
    <property type="entry name" value="Acyl-CoA_dehydrogenase"/>
</dbReference>
<dbReference type="PANTHER" id="PTHR48083:SF13">
    <property type="entry name" value="ACYL-COA DEHYDROGENASE FAMILY MEMBER 11"/>
    <property type="match status" value="1"/>
</dbReference>
<organism evidence="6 7">
    <name type="scientific">Reticulomyxa filosa</name>
    <dbReference type="NCBI Taxonomy" id="46433"/>
    <lineage>
        <taxon>Eukaryota</taxon>
        <taxon>Sar</taxon>
        <taxon>Rhizaria</taxon>
        <taxon>Retaria</taxon>
        <taxon>Foraminifera</taxon>
        <taxon>Monothalamids</taxon>
        <taxon>Reticulomyxidae</taxon>
        <taxon>Reticulomyxa</taxon>
    </lineage>
</organism>
<dbReference type="EMBL" id="ASPP01024183">
    <property type="protein sequence ID" value="ETO09274.1"/>
    <property type="molecule type" value="Genomic_DNA"/>
</dbReference>
<dbReference type="Gene3D" id="1.20.140.10">
    <property type="entry name" value="Butyryl-CoA Dehydrogenase, subunit A, domain 3"/>
    <property type="match status" value="1"/>
</dbReference>
<comment type="caution">
    <text evidence="6">The sequence shown here is derived from an EMBL/GenBank/DDBJ whole genome shotgun (WGS) entry which is preliminary data.</text>
</comment>
<keyword evidence="2" id="KW-0285">Flavoprotein</keyword>
<dbReference type="AlphaFoldDB" id="X6M5R9"/>
<dbReference type="Gene3D" id="2.40.110.10">
    <property type="entry name" value="Butyryl-CoA Dehydrogenase, subunit A, domain 2"/>
    <property type="match status" value="1"/>
</dbReference>
<evidence type="ECO:0000259" key="5">
    <source>
        <dbReference type="Pfam" id="PF00441"/>
    </source>
</evidence>
<dbReference type="InterPro" id="IPR009075">
    <property type="entry name" value="AcylCo_DH/oxidase_C"/>
</dbReference>
<evidence type="ECO:0000313" key="7">
    <source>
        <dbReference type="Proteomes" id="UP000023152"/>
    </source>
</evidence>
<evidence type="ECO:0000256" key="1">
    <source>
        <dbReference type="ARBA" id="ARBA00009347"/>
    </source>
</evidence>
<reference evidence="6 7" key="1">
    <citation type="journal article" date="2013" name="Curr. Biol.">
        <title>The Genome of the Foraminiferan Reticulomyxa filosa.</title>
        <authorList>
            <person name="Glockner G."/>
            <person name="Hulsmann N."/>
            <person name="Schleicher M."/>
            <person name="Noegel A.A."/>
            <person name="Eichinger L."/>
            <person name="Gallinger C."/>
            <person name="Pawlowski J."/>
            <person name="Sierra R."/>
            <person name="Euteneuer U."/>
            <person name="Pillet L."/>
            <person name="Moustafa A."/>
            <person name="Platzer M."/>
            <person name="Groth M."/>
            <person name="Szafranski K."/>
            <person name="Schliwa M."/>
        </authorList>
    </citation>
    <scope>NUCLEOTIDE SEQUENCE [LARGE SCALE GENOMIC DNA]</scope>
</reference>
<dbReference type="SUPFAM" id="SSF47203">
    <property type="entry name" value="Acyl-CoA dehydrogenase C-terminal domain-like"/>
    <property type="match status" value="1"/>
</dbReference>
<dbReference type="GO" id="GO:0003995">
    <property type="term" value="F:acyl-CoA dehydrogenase activity"/>
    <property type="evidence" value="ECO:0007669"/>
    <property type="project" value="TreeGrafter"/>
</dbReference>
<dbReference type="InterPro" id="IPR009100">
    <property type="entry name" value="AcylCoA_DH/oxidase_NM_dom_sf"/>
</dbReference>
<proteinExistence type="inferred from homology"/>
<evidence type="ECO:0000256" key="4">
    <source>
        <dbReference type="ARBA" id="ARBA00023002"/>
    </source>
</evidence>
<feature type="domain" description="Acyl-CoA dehydrogenase/oxidase C-terminal" evidence="5">
    <location>
        <begin position="64"/>
        <end position="215"/>
    </location>
</feature>
<dbReference type="SUPFAM" id="SSF56645">
    <property type="entry name" value="Acyl-CoA dehydrogenase NM domain-like"/>
    <property type="match status" value="1"/>
</dbReference>
<dbReference type="PANTHER" id="PTHR48083">
    <property type="entry name" value="MEDIUM-CHAIN SPECIFIC ACYL-COA DEHYDROGENASE, MITOCHONDRIAL-RELATED"/>
    <property type="match status" value="1"/>
</dbReference>
<accession>X6M5R9</accession>
<dbReference type="GO" id="GO:0033539">
    <property type="term" value="P:fatty acid beta-oxidation using acyl-CoA dehydrogenase"/>
    <property type="evidence" value="ECO:0007669"/>
    <property type="project" value="TreeGrafter"/>
</dbReference>
<dbReference type="Pfam" id="PF00441">
    <property type="entry name" value="Acyl-CoA_dh_1"/>
    <property type="match status" value="1"/>
</dbReference>
<dbReference type="GO" id="GO:0005737">
    <property type="term" value="C:cytoplasm"/>
    <property type="evidence" value="ECO:0007669"/>
    <property type="project" value="TreeGrafter"/>
</dbReference>
<name>X6M5R9_RETFI</name>
<evidence type="ECO:0000256" key="3">
    <source>
        <dbReference type="ARBA" id="ARBA00022827"/>
    </source>
</evidence>
<gene>
    <name evidence="6" type="ORF">RFI_28114</name>
</gene>
<protein>
    <submittedName>
        <fullName evidence="6">Acyl-CoA dehydrogenase domain protein</fullName>
    </submittedName>
</protein>
<keyword evidence="7" id="KW-1185">Reference proteome</keyword>
<dbReference type="InterPro" id="IPR046373">
    <property type="entry name" value="Acyl-CoA_Oxase/DH_mid-dom_sf"/>
</dbReference>
<comment type="similarity">
    <text evidence="1">Belongs to the acyl-CoA dehydrogenase family.</text>
</comment>
<dbReference type="Proteomes" id="UP000023152">
    <property type="component" value="Unassembled WGS sequence"/>
</dbReference>
<evidence type="ECO:0000313" key="6">
    <source>
        <dbReference type="EMBL" id="ETO09274.1"/>
    </source>
</evidence>
<keyword evidence="3" id="KW-0274">FAD</keyword>
<dbReference type="OMA" id="IRITWDI"/>
<evidence type="ECO:0000256" key="2">
    <source>
        <dbReference type="ARBA" id="ARBA00022630"/>
    </source>
</evidence>